<evidence type="ECO:0000313" key="1">
    <source>
        <dbReference type="EMBL" id="KAF0297125.1"/>
    </source>
</evidence>
<comment type="caution">
    <text evidence="1">The sequence shown here is derived from an EMBL/GenBank/DDBJ whole genome shotgun (WGS) entry which is preliminary data.</text>
</comment>
<dbReference type="EMBL" id="VIIS01001512">
    <property type="protein sequence ID" value="KAF0297125.1"/>
    <property type="molecule type" value="Genomic_DNA"/>
</dbReference>
<protein>
    <submittedName>
        <fullName evidence="1">Uncharacterized protein</fullName>
    </submittedName>
</protein>
<accession>A0A6A4VSL1</accession>
<gene>
    <name evidence="1" type="ORF">FJT64_005415</name>
</gene>
<keyword evidence="2" id="KW-1185">Reference proteome</keyword>
<evidence type="ECO:0000313" key="2">
    <source>
        <dbReference type="Proteomes" id="UP000440578"/>
    </source>
</evidence>
<sequence length="53" mass="5863">MDGAGHPRSAVDCWPVCDGRCGSLSVRQGRQQDLADAGITEWTIKELRTKYKV</sequence>
<dbReference type="AlphaFoldDB" id="A0A6A4VSL1"/>
<dbReference type="Proteomes" id="UP000440578">
    <property type="component" value="Unassembled WGS sequence"/>
</dbReference>
<name>A0A6A4VSL1_AMPAM</name>
<proteinExistence type="predicted"/>
<organism evidence="1 2">
    <name type="scientific">Amphibalanus amphitrite</name>
    <name type="common">Striped barnacle</name>
    <name type="synonym">Balanus amphitrite</name>
    <dbReference type="NCBI Taxonomy" id="1232801"/>
    <lineage>
        <taxon>Eukaryota</taxon>
        <taxon>Metazoa</taxon>
        <taxon>Ecdysozoa</taxon>
        <taxon>Arthropoda</taxon>
        <taxon>Crustacea</taxon>
        <taxon>Multicrustacea</taxon>
        <taxon>Cirripedia</taxon>
        <taxon>Thoracica</taxon>
        <taxon>Thoracicalcarea</taxon>
        <taxon>Balanomorpha</taxon>
        <taxon>Balanoidea</taxon>
        <taxon>Balanidae</taxon>
        <taxon>Amphibalaninae</taxon>
        <taxon>Amphibalanus</taxon>
    </lineage>
</organism>
<reference evidence="1 2" key="1">
    <citation type="submission" date="2019-07" db="EMBL/GenBank/DDBJ databases">
        <title>Draft genome assembly of a fouling barnacle, Amphibalanus amphitrite (Darwin, 1854): The first reference genome for Thecostraca.</title>
        <authorList>
            <person name="Kim W."/>
        </authorList>
    </citation>
    <scope>NUCLEOTIDE SEQUENCE [LARGE SCALE GENOMIC DNA]</scope>
    <source>
        <strain evidence="1">SNU_AA5</strain>
        <tissue evidence="1">Soma without cirri and trophi</tissue>
    </source>
</reference>